<proteinExistence type="predicted"/>
<keyword evidence="1" id="KW-1133">Transmembrane helix</keyword>
<gene>
    <name evidence="2" type="ORF">DCCM_4235</name>
</gene>
<dbReference type="AlphaFoldDB" id="A0A2L2XG50"/>
<feature type="transmembrane region" description="Helical" evidence="1">
    <location>
        <begin position="32"/>
        <end position="51"/>
    </location>
</feature>
<name>A0A2L2XG50_9FIRM</name>
<evidence type="ECO:0000256" key="1">
    <source>
        <dbReference type="SAM" id="Phobius"/>
    </source>
</evidence>
<evidence type="ECO:0000313" key="3">
    <source>
        <dbReference type="Proteomes" id="UP000239549"/>
    </source>
</evidence>
<reference evidence="3" key="1">
    <citation type="submission" date="2018-02" db="EMBL/GenBank/DDBJ databases">
        <title>Genome sequence of Desulfocucumis palustris strain NAW-5.</title>
        <authorList>
            <person name="Watanabe M."/>
            <person name="Kojima H."/>
            <person name="Fukui M."/>
        </authorList>
    </citation>
    <scope>NUCLEOTIDE SEQUENCE [LARGE SCALE GENOMIC DNA]</scope>
    <source>
        <strain evidence="3">NAW-5</strain>
    </source>
</reference>
<organism evidence="2 3">
    <name type="scientific">Desulfocucumis palustris</name>
    <dbReference type="NCBI Taxonomy" id="1898651"/>
    <lineage>
        <taxon>Bacteria</taxon>
        <taxon>Bacillati</taxon>
        <taxon>Bacillota</taxon>
        <taxon>Clostridia</taxon>
        <taxon>Eubacteriales</taxon>
        <taxon>Desulfocucumaceae</taxon>
        <taxon>Desulfocucumis</taxon>
    </lineage>
</organism>
<keyword evidence="1" id="KW-0472">Membrane</keyword>
<keyword evidence="1" id="KW-0812">Transmembrane</keyword>
<dbReference type="RefSeq" id="WP_165792192.1">
    <property type="nucleotide sequence ID" value="NZ_BFAV01000157.1"/>
</dbReference>
<protein>
    <submittedName>
        <fullName evidence="2">Uncharacterized protein</fullName>
    </submittedName>
</protein>
<comment type="caution">
    <text evidence="2">The sequence shown here is derived from an EMBL/GenBank/DDBJ whole genome shotgun (WGS) entry which is preliminary data.</text>
</comment>
<feature type="transmembrane region" description="Helical" evidence="1">
    <location>
        <begin position="6"/>
        <end position="25"/>
    </location>
</feature>
<keyword evidence="3" id="KW-1185">Reference proteome</keyword>
<sequence>MFLDIFFLILSFVIIVLIDAPRLVRLGLWRELWVFGTIMVMGYTLAFLRVFKVIYP</sequence>
<evidence type="ECO:0000313" key="2">
    <source>
        <dbReference type="EMBL" id="GBF35112.1"/>
    </source>
</evidence>
<accession>A0A2L2XG50</accession>
<dbReference type="Proteomes" id="UP000239549">
    <property type="component" value="Unassembled WGS sequence"/>
</dbReference>
<dbReference type="EMBL" id="BFAV01000157">
    <property type="protein sequence ID" value="GBF35112.1"/>
    <property type="molecule type" value="Genomic_DNA"/>
</dbReference>